<feature type="region of interest" description="Disordered" evidence="1">
    <location>
        <begin position="590"/>
        <end position="633"/>
    </location>
</feature>
<feature type="compositionally biased region" description="Polar residues" evidence="1">
    <location>
        <begin position="29"/>
        <end position="39"/>
    </location>
</feature>
<accession>A0A8S5P4X3</accession>
<feature type="region of interest" description="Disordered" evidence="1">
    <location>
        <begin position="1"/>
        <end position="43"/>
    </location>
</feature>
<name>A0A8S5P4X3_9CAUD</name>
<protein>
    <submittedName>
        <fullName evidence="2">Uncharacterized protein</fullName>
    </submittedName>
</protein>
<proteinExistence type="predicted"/>
<dbReference type="EMBL" id="BK015341">
    <property type="protein sequence ID" value="DAE02118.1"/>
    <property type="molecule type" value="Genomic_DNA"/>
</dbReference>
<organism evidence="2">
    <name type="scientific">Siphoviridae sp. ct0106</name>
    <dbReference type="NCBI Taxonomy" id="2825290"/>
    <lineage>
        <taxon>Viruses</taxon>
        <taxon>Duplodnaviria</taxon>
        <taxon>Heunggongvirae</taxon>
        <taxon>Uroviricota</taxon>
        <taxon>Caudoviricetes</taxon>
    </lineage>
</organism>
<evidence type="ECO:0000256" key="1">
    <source>
        <dbReference type="SAM" id="MobiDB-lite"/>
    </source>
</evidence>
<reference evidence="2" key="1">
    <citation type="journal article" date="2021" name="Proc. Natl. Acad. Sci. U.S.A.">
        <title>A Catalog of Tens of Thousands of Viruses from Human Metagenomes Reveals Hidden Associations with Chronic Diseases.</title>
        <authorList>
            <person name="Tisza M.J."/>
            <person name="Buck C.B."/>
        </authorList>
    </citation>
    <scope>NUCLEOTIDE SEQUENCE</scope>
    <source>
        <strain evidence="2">Ct0106</strain>
    </source>
</reference>
<sequence>MAGPENWKDTPEGGRGGQYVTTPGFAALGQSSPTNSRTAPGSKIVYSPKGWRWEEAGDDYSKTVSKLTAATMESAVRRIRTSMGEVSYIRGTSDTVPPFSGQSVGDTCRVQDAQTLDIVAEWRWGGANWERMKVTSEQISNLDVGKLTAGSASIAEVTARKIASDVGRFLEITTDQLTVTGNASFVNATAHHVWTEIVTAGQGEFEQIKAGMLAANSVNASNIQGGAIDGQVITGATIQTERSNQRGIKIDSAGIRAYTSNGRGTSFEVDASTGRVKVLGEVGIEDSWSIAKFIDIVEKESGYDVGQRGDRWGVGLYMNSKTFPYKYPALVTYKEDPTNAGGILYFQAPSSYDGATPNMRLSGSGFSLYSGKTSTWQMNLSRSGFGAGAAGKGNIQVNEYSASITVGGYDSHLYIQGDNFRLRSQNSALRSVWGNTTNVVLSWDGSHQVVVDRDGFRAVGGKNFIMRVPGEWQKRHMMLQHASTESPHDGIEYWENVELDSTGHATWVLPDYVPKIASPTAPWIVLTSSTASARLIRTGYGADAAPWSVEVSGHPGETVAVLVKGARQIDEWDKKTDAVSLRDRSKEPVWVLPPATAQDGEDSQAVAYDDRGGYGPSPTPPKTPPAEEVQEDL</sequence>
<evidence type="ECO:0000313" key="2">
    <source>
        <dbReference type="EMBL" id="DAE02118.1"/>
    </source>
</evidence>
<feature type="compositionally biased region" description="Basic and acidic residues" evidence="1">
    <location>
        <begin position="1"/>
        <end position="12"/>
    </location>
</feature>